<sequence>MSAPAKPWLLVGVTVRALAQAAAHAGFAPCAIDGFADRDTLAACDGRALRLPMQGLSPDWRRLGDTIREMRRRHAPRGFAGAVLGGGLEACPELLDIVGAHAPLANADKAAVLAAAVPARWFALLDEIGAPHPKVSLHETAPGPGWLLKRAGGTGGQQVRPWRPGMACETGDYFQRVARGRPASALFLAANGEARIVGWQRLLLAPTPELPFRYGGVVCDDALPTRAQARIAAAVDALARRLPLRGLAGLDFLVDGEAVQVLELNPRPTASLALYPSLNPFFLHLEACAGRLPDAPLLTGWRPCGEAVLYAEAPLCIPADHRWPPNCADLPADDANFSPGEPICSVRASAASTRGLVARLGLRLRRLSSTLEKRHEHDSERERAGGAAGRLAVC</sequence>
<dbReference type="GO" id="GO:0046872">
    <property type="term" value="F:metal ion binding"/>
    <property type="evidence" value="ECO:0007669"/>
    <property type="project" value="InterPro"/>
</dbReference>
<dbReference type="KEGG" id="ddz:DSYM_25680"/>
<feature type="compositionally biased region" description="Basic and acidic residues" evidence="1">
    <location>
        <begin position="371"/>
        <end position="384"/>
    </location>
</feature>
<dbReference type="Pfam" id="PF02655">
    <property type="entry name" value="ATP-grasp_3"/>
    <property type="match status" value="1"/>
</dbReference>
<feature type="domain" description="ATP-grasp fold PylC-type" evidence="2">
    <location>
        <begin position="129"/>
        <end position="271"/>
    </location>
</feature>
<name>A0A809R2S9_9PROT</name>
<gene>
    <name evidence="3" type="ORF">DSYM_25680</name>
</gene>
<evidence type="ECO:0000259" key="2">
    <source>
        <dbReference type="Pfam" id="PF02655"/>
    </source>
</evidence>
<feature type="region of interest" description="Disordered" evidence="1">
    <location>
        <begin position="371"/>
        <end position="394"/>
    </location>
</feature>
<dbReference type="PIRSF" id="PIRSF016817">
    <property type="entry name" value="UCP016817_carboligase"/>
    <property type="match status" value="1"/>
</dbReference>
<dbReference type="EMBL" id="AP021857">
    <property type="protein sequence ID" value="BBO21869.1"/>
    <property type="molecule type" value="Genomic_DNA"/>
</dbReference>
<dbReference type="SUPFAM" id="SSF56059">
    <property type="entry name" value="Glutathione synthetase ATP-binding domain-like"/>
    <property type="match status" value="1"/>
</dbReference>
<proteinExistence type="predicted"/>
<evidence type="ECO:0000256" key="1">
    <source>
        <dbReference type="SAM" id="MobiDB-lite"/>
    </source>
</evidence>
<dbReference type="AlphaFoldDB" id="A0A809R2S9"/>
<dbReference type="InterPro" id="IPR003806">
    <property type="entry name" value="ATP-grasp_PylC-type"/>
</dbReference>
<dbReference type="Proteomes" id="UP000662914">
    <property type="component" value="Chromosome"/>
</dbReference>
<dbReference type="InterPro" id="IPR016677">
    <property type="entry name" value="UCP016817_carboligase"/>
</dbReference>
<evidence type="ECO:0000313" key="3">
    <source>
        <dbReference type="EMBL" id="BBO21869.1"/>
    </source>
</evidence>
<organism evidence="3 4">
    <name type="scientific">Candidatus Desulfobacillus denitrificans</name>
    <dbReference type="NCBI Taxonomy" id="2608985"/>
    <lineage>
        <taxon>Bacteria</taxon>
        <taxon>Pseudomonadati</taxon>
        <taxon>Pseudomonadota</taxon>
        <taxon>Betaproteobacteria</taxon>
        <taxon>Candidatus Desulfobacillus</taxon>
    </lineage>
</organism>
<reference evidence="3" key="1">
    <citation type="journal article" name="DNA Res.">
        <title>The physiological potential of anammox bacteria as revealed by their core genome structure.</title>
        <authorList>
            <person name="Okubo T."/>
            <person name="Toyoda A."/>
            <person name="Fukuhara K."/>
            <person name="Uchiyama I."/>
            <person name="Harigaya Y."/>
            <person name="Kuroiwa M."/>
            <person name="Suzuki T."/>
            <person name="Murakami Y."/>
            <person name="Suwa Y."/>
            <person name="Takami H."/>
        </authorList>
    </citation>
    <scope>NUCLEOTIDE SEQUENCE</scope>
    <source>
        <strain evidence="3">317325-3</strain>
    </source>
</reference>
<accession>A0A809R2S9</accession>
<dbReference type="Gene3D" id="3.30.470.20">
    <property type="entry name" value="ATP-grasp fold, B domain"/>
    <property type="match status" value="1"/>
</dbReference>
<dbReference type="GO" id="GO:0005524">
    <property type="term" value="F:ATP binding"/>
    <property type="evidence" value="ECO:0007669"/>
    <property type="project" value="InterPro"/>
</dbReference>
<protein>
    <recommendedName>
        <fullName evidence="2">ATP-grasp fold PylC-type domain-containing protein</fullName>
    </recommendedName>
</protein>
<evidence type="ECO:0000313" key="4">
    <source>
        <dbReference type="Proteomes" id="UP000662914"/>
    </source>
</evidence>